<feature type="transmembrane region" description="Helical" evidence="6">
    <location>
        <begin position="365"/>
        <end position="384"/>
    </location>
</feature>
<reference evidence="7 8" key="1">
    <citation type="journal article" date="2020" name="ISME J.">
        <title>Uncovering the hidden diversity of litter-decomposition mechanisms in mushroom-forming fungi.</title>
        <authorList>
            <person name="Floudas D."/>
            <person name="Bentzer J."/>
            <person name="Ahren D."/>
            <person name="Johansson T."/>
            <person name="Persson P."/>
            <person name="Tunlid A."/>
        </authorList>
    </citation>
    <scope>NUCLEOTIDE SEQUENCE [LARGE SCALE GENOMIC DNA]</scope>
    <source>
        <strain evidence="7 8">CBS 101986</strain>
    </source>
</reference>
<feature type="region of interest" description="Disordered" evidence="5">
    <location>
        <begin position="70"/>
        <end position="144"/>
    </location>
</feature>
<dbReference type="Proteomes" id="UP000567179">
    <property type="component" value="Unassembled WGS sequence"/>
</dbReference>
<gene>
    <name evidence="7" type="ORF">D9619_000870</name>
</gene>
<evidence type="ECO:0000313" key="7">
    <source>
        <dbReference type="EMBL" id="KAF5320711.1"/>
    </source>
</evidence>
<dbReference type="AlphaFoldDB" id="A0A8H5F222"/>
<feature type="transmembrane region" description="Helical" evidence="6">
    <location>
        <begin position="328"/>
        <end position="345"/>
    </location>
</feature>
<comment type="caution">
    <text evidence="7">The sequence shown here is derived from an EMBL/GenBank/DDBJ whole genome shotgun (WGS) entry which is preliminary data.</text>
</comment>
<dbReference type="SUPFAM" id="SSF103481">
    <property type="entry name" value="Multidrug resistance efflux transporter EmrE"/>
    <property type="match status" value="1"/>
</dbReference>
<dbReference type="PANTHER" id="PTHR12570:SF65">
    <property type="entry name" value="MAGNESIUM TRANSPORTER NIPA9-RELATED"/>
    <property type="match status" value="1"/>
</dbReference>
<keyword evidence="3 6" id="KW-1133">Transmembrane helix</keyword>
<comment type="subcellular location">
    <subcellularLocation>
        <location evidence="1">Membrane</location>
        <topology evidence="1">Multi-pass membrane protein</topology>
    </subcellularLocation>
</comment>
<feature type="compositionally biased region" description="Basic and acidic residues" evidence="5">
    <location>
        <begin position="535"/>
        <end position="548"/>
    </location>
</feature>
<evidence type="ECO:0000256" key="3">
    <source>
        <dbReference type="ARBA" id="ARBA00022989"/>
    </source>
</evidence>
<feature type="transmembrane region" description="Helical" evidence="6">
    <location>
        <begin position="236"/>
        <end position="255"/>
    </location>
</feature>
<keyword evidence="4 6" id="KW-0472">Membrane</keyword>
<organism evidence="7 8">
    <name type="scientific">Psilocybe cf. subviscida</name>
    <dbReference type="NCBI Taxonomy" id="2480587"/>
    <lineage>
        <taxon>Eukaryota</taxon>
        <taxon>Fungi</taxon>
        <taxon>Dikarya</taxon>
        <taxon>Basidiomycota</taxon>
        <taxon>Agaricomycotina</taxon>
        <taxon>Agaricomycetes</taxon>
        <taxon>Agaricomycetidae</taxon>
        <taxon>Agaricales</taxon>
        <taxon>Agaricineae</taxon>
        <taxon>Strophariaceae</taxon>
        <taxon>Psilocybe</taxon>
    </lineage>
</organism>
<protein>
    <recommendedName>
        <fullName evidence="9">DUF803-domain-containing protein</fullName>
    </recommendedName>
</protein>
<dbReference type="InterPro" id="IPR037185">
    <property type="entry name" value="EmrE-like"/>
</dbReference>
<evidence type="ECO:0000256" key="5">
    <source>
        <dbReference type="SAM" id="MobiDB-lite"/>
    </source>
</evidence>
<feature type="transmembrane region" description="Helical" evidence="6">
    <location>
        <begin position="296"/>
        <end position="316"/>
    </location>
</feature>
<evidence type="ECO:0000313" key="8">
    <source>
        <dbReference type="Proteomes" id="UP000567179"/>
    </source>
</evidence>
<dbReference type="InterPro" id="IPR008521">
    <property type="entry name" value="Mg_trans_NIPA"/>
</dbReference>
<dbReference type="GO" id="GO:0016020">
    <property type="term" value="C:membrane"/>
    <property type="evidence" value="ECO:0007669"/>
    <property type="project" value="UniProtKB-SubCell"/>
</dbReference>
<proteinExistence type="predicted"/>
<evidence type="ECO:0008006" key="9">
    <source>
        <dbReference type="Google" id="ProtNLM"/>
    </source>
</evidence>
<feature type="compositionally biased region" description="Polar residues" evidence="5">
    <location>
        <begin position="121"/>
        <end position="144"/>
    </location>
</feature>
<evidence type="ECO:0000256" key="6">
    <source>
        <dbReference type="SAM" id="Phobius"/>
    </source>
</evidence>
<feature type="region of interest" description="Disordered" evidence="5">
    <location>
        <begin position="535"/>
        <end position="607"/>
    </location>
</feature>
<feature type="region of interest" description="Disordered" evidence="5">
    <location>
        <begin position="455"/>
        <end position="485"/>
    </location>
</feature>
<feature type="transmembrane region" description="Helical" evidence="6">
    <location>
        <begin position="396"/>
        <end position="416"/>
    </location>
</feature>
<feature type="region of interest" description="Disordered" evidence="5">
    <location>
        <begin position="178"/>
        <end position="197"/>
    </location>
</feature>
<evidence type="ECO:0000256" key="4">
    <source>
        <dbReference type="ARBA" id="ARBA00023136"/>
    </source>
</evidence>
<evidence type="ECO:0000256" key="1">
    <source>
        <dbReference type="ARBA" id="ARBA00004141"/>
    </source>
</evidence>
<keyword evidence="2 6" id="KW-0812">Transmembrane</keyword>
<sequence length="607" mass="65687">MKLLSILGVHEFLPAPCSSQVLAVVDAALALDAFPHFTTRTLVGIAVAISGNILISLALNLQKLAHKRVEREKAKENSNAATEDTIHEGDEYAGPRNSSRTDDVFMDSNQPTPSAELEPLTANSTVRNYGSSGSTLAPDTPRSKSSIASRLIPFRGSNGTPHKLLIPVDIMSEDAALHGLPTRDRRQKTATDDSDSVEESEGAYLKSKLWWMGFLLMNVGELGNFISYAFAPASVVAPLGTFALVANCFLAPLLLKEHFRTRDLFGVGVAIIGAVTVVLASNASDTRLDSDGLLRAISQTSFVIYSCIYVAGALILATLSQGQIGKNWVFVDVGLCALFGGFTVLSTKAFSTLLTFEWLNVFTKWITYPLITVLILTGVGQIRYLNRALMRFDSKVVIPVQFVLFTLSAIVGSAILYGDFQRAQFHQIITFLYGCAATFAGVFIIAWSPSDGKGNHVEPSTSLESGNVAGGETNTDTPRLGLGPVGNRQRATLILPSGVSTPQTTPGLRHKRSSVGMMAFSPAQRLLLVHTPPREVASRPRDLADVEHLPPSPTTTGRRRTMSWYGQQPPRPERVDSVIRGNSISGRLRQEGRVGSYEDRPTIPRPP</sequence>
<dbReference type="Pfam" id="PF05653">
    <property type="entry name" value="Mg_trans_NIPA"/>
    <property type="match status" value="1"/>
</dbReference>
<feature type="transmembrane region" description="Helical" evidence="6">
    <location>
        <begin position="428"/>
        <end position="447"/>
    </location>
</feature>
<feature type="compositionally biased region" description="Basic and acidic residues" evidence="5">
    <location>
        <begin position="181"/>
        <end position="191"/>
    </location>
</feature>
<accession>A0A8H5F222</accession>
<dbReference type="EMBL" id="JAACJJ010000028">
    <property type="protein sequence ID" value="KAF5320711.1"/>
    <property type="molecule type" value="Genomic_DNA"/>
</dbReference>
<evidence type="ECO:0000256" key="2">
    <source>
        <dbReference type="ARBA" id="ARBA00022692"/>
    </source>
</evidence>
<feature type="transmembrane region" description="Helical" evidence="6">
    <location>
        <begin position="209"/>
        <end position="230"/>
    </location>
</feature>
<dbReference type="GO" id="GO:0015095">
    <property type="term" value="F:magnesium ion transmembrane transporter activity"/>
    <property type="evidence" value="ECO:0007669"/>
    <property type="project" value="InterPro"/>
</dbReference>
<feature type="transmembrane region" description="Helical" evidence="6">
    <location>
        <begin position="264"/>
        <end position="284"/>
    </location>
</feature>
<name>A0A8H5F222_9AGAR</name>
<feature type="compositionally biased region" description="Basic and acidic residues" evidence="5">
    <location>
        <begin position="588"/>
        <end position="607"/>
    </location>
</feature>
<feature type="transmembrane region" description="Helical" evidence="6">
    <location>
        <begin position="43"/>
        <end position="61"/>
    </location>
</feature>
<dbReference type="OrthoDB" id="165382at2759"/>
<keyword evidence="8" id="KW-1185">Reference proteome</keyword>
<dbReference type="PANTHER" id="PTHR12570">
    <property type="match status" value="1"/>
</dbReference>